<keyword evidence="3" id="KW-1185">Reference proteome</keyword>
<evidence type="ECO:0000313" key="3">
    <source>
        <dbReference type="Proteomes" id="UP000016930"/>
    </source>
</evidence>
<reference evidence="2 3" key="1">
    <citation type="journal article" date="2012" name="Proc. Natl. Acad. Sci. U.S.A.">
        <title>Comparative genomics of Ceriporiopsis subvermispora and Phanerochaete chrysosporium provide insight into selective ligninolysis.</title>
        <authorList>
            <person name="Fernandez-Fueyo E."/>
            <person name="Ruiz-Duenas F.J."/>
            <person name="Ferreira P."/>
            <person name="Floudas D."/>
            <person name="Hibbett D.S."/>
            <person name="Canessa P."/>
            <person name="Larrondo L.F."/>
            <person name="James T.Y."/>
            <person name="Seelenfreund D."/>
            <person name="Lobos S."/>
            <person name="Polanco R."/>
            <person name="Tello M."/>
            <person name="Honda Y."/>
            <person name="Watanabe T."/>
            <person name="Watanabe T."/>
            <person name="Ryu J.S."/>
            <person name="Kubicek C.P."/>
            <person name="Schmoll M."/>
            <person name="Gaskell J."/>
            <person name="Hammel K.E."/>
            <person name="St John F.J."/>
            <person name="Vanden Wymelenberg A."/>
            <person name="Sabat G."/>
            <person name="Splinter BonDurant S."/>
            <person name="Syed K."/>
            <person name="Yadav J.S."/>
            <person name="Doddapaneni H."/>
            <person name="Subramanian V."/>
            <person name="Lavin J.L."/>
            <person name="Oguiza J.A."/>
            <person name="Perez G."/>
            <person name="Pisabarro A.G."/>
            <person name="Ramirez L."/>
            <person name="Santoyo F."/>
            <person name="Master E."/>
            <person name="Coutinho P.M."/>
            <person name="Henrissat B."/>
            <person name="Lombard V."/>
            <person name="Magnuson J.K."/>
            <person name="Kuees U."/>
            <person name="Hori C."/>
            <person name="Igarashi K."/>
            <person name="Samejima M."/>
            <person name="Held B.W."/>
            <person name="Barry K.W."/>
            <person name="LaButti K.M."/>
            <person name="Lapidus A."/>
            <person name="Lindquist E.A."/>
            <person name="Lucas S.M."/>
            <person name="Riley R."/>
            <person name="Salamov A.A."/>
            <person name="Hoffmeister D."/>
            <person name="Schwenk D."/>
            <person name="Hadar Y."/>
            <person name="Yarden O."/>
            <person name="de Vries R.P."/>
            <person name="Wiebenga A."/>
            <person name="Stenlid J."/>
            <person name="Eastwood D."/>
            <person name="Grigoriev I.V."/>
            <person name="Berka R.M."/>
            <person name="Blanchette R.A."/>
            <person name="Kersten P."/>
            <person name="Martinez A.T."/>
            <person name="Vicuna R."/>
            <person name="Cullen D."/>
        </authorList>
    </citation>
    <scope>NUCLEOTIDE SEQUENCE [LARGE SCALE GENOMIC DNA]</scope>
    <source>
        <strain evidence="2 3">B</strain>
    </source>
</reference>
<gene>
    <name evidence="2" type="ORF">CERSUDRAFT_120061</name>
</gene>
<feature type="region of interest" description="Disordered" evidence="1">
    <location>
        <begin position="59"/>
        <end position="81"/>
    </location>
</feature>
<accession>M2P781</accession>
<sequence>MSSSRICALPWFKPEDLGPRRPRCAGLRGEGAEGCSRSSRMGVYPVKAITFPKDCATPLSSQVGSGLSSENVTDSRGGSPSSNTVYNHFMFKEGSEVYVGGGNIGVRLWAYSSPF</sequence>
<proteinExistence type="predicted"/>
<dbReference type="HOGENOM" id="CLU_2108736_0_0_1"/>
<organism evidence="2 3">
    <name type="scientific">Ceriporiopsis subvermispora (strain B)</name>
    <name type="common">White-rot fungus</name>
    <name type="synonym">Gelatoporia subvermispora</name>
    <dbReference type="NCBI Taxonomy" id="914234"/>
    <lineage>
        <taxon>Eukaryota</taxon>
        <taxon>Fungi</taxon>
        <taxon>Dikarya</taxon>
        <taxon>Basidiomycota</taxon>
        <taxon>Agaricomycotina</taxon>
        <taxon>Agaricomycetes</taxon>
        <taxon>Polyporales</taxon>
        <taxon>Gelatoporiaceae</taxon>
        <taxon>Gelatoporia</taxon>
    </lineage>
</organism>
<dbReference type="AlphaFoldDB" id="M2P781"/>
<protein>
    <submittedName>
        <fullName evidence="2">Uncharacterized protein</fullName>
    </submittedName>
</protein>
<evidence type="ECO:0000313" key="2">
    <source>
        <dbReference type="EMBL" id="EMD31204.1"/>
    </source>
</evidence>
<evidence type="ECO:0000256" key="1">
    <source>
        <dbReference type="SAM" id="MobiDB-lite"/>
    </source>
</evidence>
<name>M2P781_CERS8</name>
<dbReference type="Proteomes" id="UP000016930">
    <property type="component" value="Unassembled WGS sequence"/>
</dbReference>
<dbReference type="EMBL" id="KB445822">
    <property type="protein sequence ID" value="EMD31204.1"/>
    <property type="molecule type" value="Genomic_DNA"/>
</dbReference>